<evidence type="ECO:0000256" key="1">
    <source>
        <dbReference type="ARBA" id="ARBA00011360"/>
    </source>
</evidence>
<dbReference type="SMART" id="SM00409">
    <property type="entry name" value="IG"/>
    <property type="match status" value="2"/>
</dbReference>
<dbReference type="OrthoDB" id="6077854at2759"/>
<dbReference type="Pfam" id="PF00047">
    <property type="entry name" value="ig"/>
    <property type="match status" value="1"/>
</dbReference>
<dbReference type="PROSITE" id="PS50835">
    <property type="entry name" value="IG_LIKE"/>
    <property type="match status" value="1"/>
</dbReference>
<dbReference type="InterPro" id="IPR013151">
    <property type="entry name" value="Immunoglobulin_dom"/>
</dbReference>
<proteinExistence type="predicted"/>
<dbReference type="AlphaFoldDB" id="A0A556V818"/>
<evidence type="ECO:0000256" key="3">
    <source>
        <dbReference type="ARBA" id="ARBA00023319"/>
    </source>
</evidence>
<dbReference type="PANTHER" id="PTHR15360">
    <property type="entry name" value="PLATELET-DERIVED GROWTH FACTOR RECEPTOR LIKE"/>
    <property type="match status" value="1"/>
</dbReference>
<protein>
    <recommendedName>
        <fullName evidence="2">Platelet-derived growth factor receptor-like protein</fullName>
    </recommendedName>
</protein>
<dbReference type="PIRSF" id="PIRSF000615">
    <property type="entry name" value="TyrPK_CSF1-R"/>
    <property type="match status" value="1"/>
</dbReference>
<dbReference type="InterPro" id="IPR007110">
    <property type="entry name" value="Ig-like_dom"/>
</dbReference>
<dbReference type="InterPro" id="IPR042495">
    <property type="entry name" value="PDGFRL"/>
</dbReference>
<dbReference type="Proteomes" id="UP000319801">
    <property type="component" value="Unassembled WGS sequence"/>
</dbReference>
<feature type="domain" description="Ig-like" evidence="4">
    <location>
        <begin position="131"/>
        <end position="225"/>
    </location>
</feature>
<dbReference type="InterPro" id="IPR003599">
    <property type="entry name" value="Ig_sub"/>
</dbReference>
<name>A0A556V818_BAGYA</name>
<dbReference type="SMART" id="SM00408">
    <property type="entry name" value="IGc2"/>
    <property type="match status" value="2"/>
</dbReference>
<evidence type="ECO:0000256" key="2">
    <source>
        <dbReference type="ARBA" id="ARBA00019671"/>
    </source>
</evidence>
<keyword evidence="6" id="KW-1185">Reference proteome</keyword>
<comment type="subunit">
    <text evidence="1">Forms a complex composed of PDGFRL, TNK2 and GRB2.</text>
</comment>
<dbReference type="EMBL" id="VCAZ01000149">
    <property type="protein sequence ID" value="TSY69810.1"/>
    <property type="molecule type" value="Genomic_DNA"/>
</dbReference>
<dbReference type="InterPro" id="IPR013783">
    <property type="entry name" value="Ig-like_fold"/>
</dbReference>
<dbReference type="PANTHER" id="PTHR15360:SF2">
    <property type="entry name" value="PLATELET-DERIVED GROWTH FACTOR RECEPTOR-LIKE PROTEIN"/>
    <property type="match status" value="1"/>
</dbReference>
<dbReference type="Gene3D" id="2.60.40.10">
    <property type="entry name" value="Immunoglobulins"/>
    <property type="match status" value="2"/>
</dbReference>
<dbReference type="InterPro" id="IPR003598">
    <property type="entry name" value="Ig_sub2"/>
</dbReference>
<evidence type="ECO:0000313" key="6">
    <source>
        <dbReference type="Proteomes" id="UP000319801"/>
    </source>
</evidence>
<evidence type="ECO:0000313" key="5">
    <source>
        <dbReference type="EMBL" id="TSY69810.1"/>
    </source>
</evidence>
<sequence length="299" mass="33160">MEPPEPLQSSSVSNLYIFIGRVTALHPPTRGADSVFRVPQDRVLVQEEDSNILLGCIPLLPGATHFTLLLAPDSAPPPDLNFTVDVNQGILIRAVMLNHSGEYVCSVRVNATRQNSPVFVVAVKKKVRFPPAMSVEVDECVRVAGETLQLTCNTNNPDHSFTTRWHHSKKQVLQEEKTRNLVGDTVYLTSVVTLSHLNESDAGNLTCISTNRVGINTATVSLRVTEKPYVSLKLMKPSGSNPTLELMEGDTLELRVEIDAYPPIQKGWWSTPKPTNSSITMQSLSTIHRRFLKMFLNFT</sequence>
<dbReference type="SUPFAM" id="SSF48726">
    <property type="entry name" value="Immunoglobulin"/>
    <property type="match status" value="2"/>
</dbReference>
<dbReference type="InterPro" id="IPR036179">
    <property type="entry name" value="Ig-like_dom_sf"/>
</dbReference>
<reference evidence="5 6" key="1">
    <citation type="journal article" date="2019" name="Genome Biol. Evol.">
        <title>Whole-Genome Sequencing of the Giant Devil Catfish, Bagarius yarrelli.</title>
        <authorList>
            <person name="Jiang W."/>
            <person name="Lv Y."/>
            <person name="Cheng L."/>
            <person name="Yang K."/>
            <person name="Chao B."/>
            <person name="Wang X."/>
            <person name="Li Y."/>
            <person name="Pan X."/>
            <person name="You X."/>
            <person name="Zhang Y."/>
            <person name="Yang J."/>
            <person name="Li J."/>
            <person name="Zhang X."/>
            <person name="Liu S."/>
            <person name="Sun C."/>
            <person name="Yang J."/>
            <person name="Shi Q."/>
        </authorList>
    </citation>
    <scope>NUCLEOTIDE SEQUENCE [LARGE SCALE GENOMIC DNA]</scope>
    <source>
        <strain evidence="5">JWS20170419001</strain>
        <tissue evidence="5">Muscle</tissue>
    </source>
</reference>
<evidence type="ECO:0000259" key="4">
    <source>
        <dbReference type="PROSITE" id="PS50835"/>
    </source>
</evidence>
<keyword evidence="3" id="KW-0393">Immunoglobulin domain</keyword>
<organism evidence="5 6">
    <name type="scientific">Bagarius yarrelli</name>
    <name type="common">Goonch</name>
    <name type="synonym">Bagrus yarrelli</name>
    <dbReference type="NCBI Taxonomy" id="175774"/>
    <lineage>
        <taxon>Eukaryota</taxon>
        <taxon>Metazoa</taxon>
        <taxon>Chordata</taxon>
        <taxon>Craniata</taxon>
        <taxon>Vertebrata</taxon>
        <taxon>Euteleostomi</taxon>
        <taxon>Actinopterygii</taxon>
        <taxon>Neopterygii</taxon>
        <taxon>Teleostei</taxon>
        <taxon>Ostariophysi</taxon>
        <taxon>Siluriformes</taxon>
        <taxon>Sisoridae</taxon>
        <taxon>Sisorinae</taxon>
        <taxon>Bagarius</taxon>
    </lineage>
</organism>
<gene>
    <name evidence="5" type="ORF">Baya_14092</name>
</gene>
<comment type="caution">
    <text evidence="5">The sequence shown here is derived from an EMBL/GenBank/DDBJ whole genome shotgun (WGS) entry which is preliminary data.</text>
</comment>
<keyword evidence="5" id="KW-0675">Receptor</keyword>
<accession>A0A556V818</accession>